<sequence length="231" mass="25676">MVAILRHPNRTCADSFPSRAVVALSASYCPASRPSSSASGLILAFAIADYLEARGIVQEINAEFPACAWTIMDAYFEIMDGFVYDGKVIRHFQILELMQEGEIDLVRSDSLGIGDRSKADGIAKLIACVQIVWLMLQCLARAIKHMPLSTLELGTVGYAFVAILIYGLQWQKPKDVRMPIVLQRRKTSRRRTSRRRTARVAETSQSTRSLLEDNANGGQGGEHHRLQERGP</sequence>
<feature type="transmembrane region" description="Helical" evidence="2">
    <location>
        <begin position="149"/>
        <end position="168"/>
    </location>
</feature>
<comment type="caution">
    <text evidence="3">The sequence shown here is derived from an EMBL/GenBank/DDBJ whole genome shotgun (WGS) entry which is preliminary data.</text>
</comment>
<dbReference type="OrthoDB" id="9451547at2759"/>
<protein>
    <submittedName>
        <fullName evidence="3">Uncharacterized protein</fullName>
    </submittedName>
</protein>
<evidence type="ECO:0000313" key="4">
    <source>
        <dbReference type="Proteomes" id="UP000298327"/>
    </source>
</evidence>
<dbReference type="PANTHER" id="PTHR35043:SF7">
    <property type="entry name" value="TRANSCRIPTION FACTOR DOMAIN-CONTAINING PROTEIN"/>
    <property type="match status" value="1"/>
</dbReference>
<name>A0A4Y9XUX2_9AGAM</name>
<feature type="transmembrane region" description="Helical" evidence="2">
    <location>
        <begin position="125"/>
        <end position="143"/>
    </location>
</feature>
<feature type="compositionally biased region" description="Basic and acidic residues" evidence="1">
    <location>
        <begin position="221"/>
        <end position="231"/>
    </location>
</feature>
<dbReference type="EMBL" id="SEOQ01001224">
    <property type="protein sequence ID" value="TFY52951.1"/>
    <property type="molecule type" value="Genomic_DNA"/>
</dbReference>
<evidence type="ECO:0000313" key="3">
    <source>
        <dbReference type="EMBL" id="TFY52951.1"/>
    </source>
</evidence>
<accession>A0A4Y9XUX2</accession>
<keyword evidence="2" id="KW-1133">Transmembrane helix</keyword>
<evidence type="ECO:0000256" key="2">
    <source>
        <dbReference type="SAM" id="Phobius"/>
    </source>
</evidence>
<dbReference type="Proteomes" id="UP000298327">
    <property type="component" value="Unassembled WGS sequence"/>
</dbReference>
<keyword evidence="2" id="KW-0472">Membrane</keyword>
<feature type="compositionally biased region" description="Basic residues" evidence="1">
    <location>
        <begin position="183"/>
        <end position="198"/>
    </location>
</feature>
<feature type="region of interest" description="Disordered" evidence="1">
    <location>
        <begin position="181"/>
        <end position="231"/>
    </location>
</feature>
<proteinExistence type="predicted"/>
<gene>
    <name evidence="3" type="ORF">EVG20_g10329</name>
</gene>
<organism evidence="3 4">
    <name type="scientific">Dentipellis fragilis</name>
    <dbReference type="NCBI Taxonomy" id="205917"/>
    <lineage>
        <taxon>Eukaryota</taxon>
        <taxon>Fungi</taxon>
        <taxon>Dikarya</taxon>
        <taxon>Basidiomycota</taxon>
        <taxon>Agaricomycotina</taxon>
        <taxon>Agaricomycetes</taxon>
        <taxon>Russulales</taxon>
        <taxon>Hericiaceae</taxon>
        <taxon>Dentipellis</taxon>
    </lineage>
</organism>
<dbReference type="STRING" id="205917.A0A4Y9XUX2"/>
<keyword evidence="4" id="KW-1185">Reference proteome</keyword>
<keyword evidence="2" id="KW-0812">Transmembrane</keyword>
<dbReference type="AlphaFoldDB" id="A0A4Y9XUX2"/>
<feature type="non-terminal residue" evidence="3">
    <location>
        <position position="231"/>
    </location>
</feature>
<evidence type="ECO:0000256" key="1">
    <source>
        <dbReference type="SAM" id="MobiDB-lite"/>
    </source>
</evidence>
<dbReference type="PANTHER" id="PTHR35043">
    <property type="entry name" value="TRANSCRIPTION FACTOR DOMAIN-CONTAINING PROTEIN"/>
    <property type="match status" value="1"/>
</dbReference>
<reference evidence="3 4" key="1">
    <citation type="submission" date="2019-02" db="EMBL/GenBank/DDBJ databases">
        <title>Genome sequencing of the rare red list fungi Dentipellis fragilis.</title>
        <authorList>
            <person name="Buettner E."/>
            <person name="Kellner H."/>
        </authorList>
    </citation>
    <scope>NUCLEOTIDE SEQUENCE [LARGE SCALE GENOMIC DNA]</scope>
    <source>
        <strain evidence="3 4">DSM 105465</strain>
    </source>
</reference>